<dbReference type="AlphaFoldDB" id="A0AAP2DLL0"/>
<proteinExistence type="predicted"/>
<dbReference type="PANTHER" id="PTHR42637:SF1">
    <property type="entry name" value="TRNA 2-(METHYLSULFANYL)-N(6)-ISOPENTENYLADENOSINE(37) HYDROXYLASE"/>
    <property type="match status" value="1"/>
</dbReference>
<sequence length="200" mass="23611">MEAKDKFTLGLELPTDPRWINIAEKNIREILVDHAYCEQKAASSCISLIVQYPDKEKLVEVLTPVVAEEWAHFERVIEALRRRGYALGTQRKDEYVAELQKVLRKGGTREQQLMEKLLMNALIEARSCERFKILWKNIPDPELSTFYYELMVSEAGHYKNFLQLAKEYTPEEEVEQRWRELLEQEAEIVKNLKVRGDRMH</sequence>
<reference evidence="1 2" key="1">
    <citation type="submission" date="2021-05" db="EMBL/GenBank/DDBJ databases">
        <title>A Polyphasic approach of four new species of the genus Ohtaekwangia: Ohtaekwangia histidinii sp. nov., Ohtaekwangia cretensis sp. nov., Ohtaekwangia indiensis sp. nov., Ohtaekwangia reichenbachii sp. nov. from diverse environment.</title>
        <authorList>
            <person name="Octaviana S."/>
        </authorList>
    </citation>
    <scope>NUCLEOTIDE SEQUENCE [LARGE SCALE GENOMIC DNA]</scope>
    <source>
        <strain evidence="1 2">PWU4</strain>
    </source>
</reference>
<name>A0AAP2DLL0_9BACT</name>
<dbReference type="SUPFAM" id="SSF47240">
    <property type="entry name" value="Ferritin-like"/>
    <property type="match status" value="1"/>
</dbReference>
<dbReference type="Proteomes" id="UP001319200">
    <property type="component" value="Unassembled WGS sequence"/>
</dbReference>
<dbReference type="InterPro" id="IPR010386">
    <property type="entry name" value="tRNA-Hydrxlase_MiaE"/>
</dbReference>
<gene>
    <name evidence="1" type="ORF">KK083_10880</name>
</gene>
<dbReference type="CDD" id="cd07910">
    <property type="entry name" value="MiaE"/>
    <property type="match status" value="1"/>
</dbReference>
<keyword evidence="2" id="KW-1185">Reference proteome</keyword>
<evidence type="ECO:0000313" key="2">
    <source>
        <dbReference type="Proteomes" id="UP001319200"/>
    </source>
</evidence>
<protein>
    <submittedName>
        <fullName evidence="1">tRNA-(Ms[2]io[6]A)-hydroxylase</fullName>
    </submittedName>
</protein>
<dbReference type="PANTHER" id="PTHR42637">
    <property type="entry name" value="TRNA-(MS[2]IO[6]A)-HYDROXYLASE"/>
    <property type="match status" value="1"/>
</dbReference>
<dbReference type="InterPro" id="IPR009078">
    <property type="entry name" value="Ferritin-like_SF"/>
</dbReference>
<dbReference type="Gene3D" id="1.20.1260.10">
    <property type="match status" value="1"/>
</dbReference>
<accession>A0AAP2DLL0</accession>
<dbReference type="InterPro" id="IPR012347">
    <property type="entry name" value="Ferritin-like"/>
</dbReference>
<organism evidence="1 2">
    <name type="scientific">Chryseosolibacter histidini</name>
    <dbReference type="NCBI Taxonomy" id="2782349"/>
    <lineage>
        <taxon>Bacteria</taxon>
        <taxon>Pseudomonadati</taxon>
        <taxon>Bacteroidota</taxon>
        <taxon>Cytophagia</taxon>
        <taxon>Cytophagales</taxon>
        <taxon>Chryseotaleaceae</taxon>
        <taxon>Chryseosolibacter</taxon>
    </lineage>
</organism>
<dbReference type="RefSeq" id="WP_254163254.1">
    <property type="nucleotide sequence ID" value="NZ_JAHESF010000009.1"/>
</dbReference>
<evidence type="ECO:0000313" key="1">
    <source>
        <dbReference type="EMBL" id="MBT1697382.1"/>
    </source>
</evidence>
<dbReference type="GO" id="GO:0006400">
    <property type="term" value="P:tRNA modification"/>
    <property type="evidence" value="ECO:0007669"/>
    <property type="project" value="InterPro"/>
</dbReference>
<dbReference type="EMBL" id="JAHESF010000009">
    <property type="protein sequence ID" value="MBT1697382.1"/>
    <property type="molecule type" value="Genomic_DNA"/>
</dbReference>
<dbReference type="PIRSF" id="PIRSF020736">
    <property type="entry name" value="MiaE"/>
    <property type="match status" value="1"/>
</dbReference>
<dbReference type="GO" id="GO:0045301">
    <property type="term" value="F:tRNA 2-(methylsulfanyl)-N(6)-isopentenyladenosine(37) hydroxylase activity"/>
    <property type="evidence" value="ECO:0007669"/>
    <property type="project" value="InterPro"/>
</dbReference>
<comment type="caution">
    <text evidence="1">The sequence shown here is derived from an EMBL/GenBank/DDBJ whole genome shotgun (WGS) entry which is preliminary data.</text>
</comment>
<dbReference type="Pfam" id="PF06175">
    <property type="entry name" value="MiaE"/>
    <property type="match status" value="1"/>
</dbReference>